<dbReference type="EMBL" id="JAKRCV010000009">
    <property type="protein sequence ID" value="MCG7321228.1"/>
    <property type="molecule type" value="Genomic_DNA"/>
</dbReference>
<dbReference type="Gene3D" id="3.30.1330.10">
    <property type="entry name" value="PurM-like, N-terminal domain"/>
    <property type="match status" value="1"/>
</dbReference>
<feature type="binding site" evidence="1">
    <location>
        <begin position="133"/>
        <end position="134"/>
    </location>
    <ligand>
        <name>ATP</name>
        <dbReference type="ChEBI" id="CHEBI:30616"/>
    </ligand>
</feature>
<evidence type="ECO:0000259" key="3">
    <source>
        <dbReference type="Pfam" id="PF02769"/>
    </source>
</evidence>
<name>A0ABS9Q025_9MICO</name>
<keyword evidence="1" id="KW-0067">ATP-binding</keyword>
<keyword evidence="1" id="KW-0547">Nucleotide-binding</keyword>
<dbReference type="SUPFAM" id="SSF56042">
    <property type="entry name" value="PurM C-terminal domain-like"/>
    <property type="match status" value="1"/>
</dbReference>
<keyword evidence="1" id="KW-0784">Thiamine biosynthesis</keyword>
<accession>A0ABS9Q025</accession>
<dbReference type="CDD" id="cd02194">
    <property type="entry name" value="ThiL"/>
    <property type="match status" value="1"/>
</dbReference>
<dbReference type="InterPro" id="IPR036921">
    <property type="entry name" value="PurM-like_N_sf"/>
</dbReference>
<sequence length="360" mass="37962">MSEAHAEDGPRLRDLSEEDLLDRIFPYFVQREDVLVPPGDDAAVLRAASGSVVATTDTMVLGHDWRDEWSTPAEVGSKLVTQNVADIAAMGARPTGLLVTLAAHGDLPARWAEEFSLGVASQAERYDVSVVGGDLSGAPDGVVMVSITALGDLEGRDPVLRSGARVGDVLAVHGSLGWSGAGWWLYAQGGTDPGPPEPCPVRPAEAEPPTGWTEQSARSVLMWSHRTPVTSVSSGVVASLAGATAMMDLSDGLVRDAGRIARASGVGIDLDRASLERDFVAPPLTDALPLDVAWTQVLTGGEEHSLVATFPADSPLLRDQSDPDGRWWVVGRVVEADDARPRVTLDGEAIQGQGWDHFAG</sequence>
<feature type="binding site" evidence="1">
    <location>
        <position position="41"/>
    </location>
    <ligand>
        <name>Mg(2+)</name>
        <dbReference type="ChEBI" id="CHEBI:18420"/>
        <label>4</label>
    </ligand>
</feature>
<feature type="binding site" evidence="1">
    <location>
        <position position="134"/>
    </location>
    <ligand>
        <name>Mg(2+)</name>
        <dbReference type="ChEBI" id="CHEBI:18420"/>
        <label>1</label>
    </ligand>
</feature>
<dbReference type="InterPro" id="IPR016188">
    <property type="entry name" value="PurM-like_N"/>
</dbReference>
<comment type="caution">
    <text evidence="4">The sequence shown here is derived from an EMBL/GenBank/DDBJ whole genome shotgun (WGS) entry which is preliminary data.</text>
</comment>
<comment type="similarity">
    <text evidence="1">Belongs to the thiamine-monophosphate kinase family.</text>
</comment>
<feature type="binding site" evidence="1">
    <location>
        <position position="57"/>
    </location>
    <ligand>
        <name>Mg(2+)</name>
        <dbReference type="ChEBI" id="CHEBI:18420"/>
        <label>2</label>
    </ligand>
</feature>
<dbReference type="Gene3D" id="3.90.650.10">
    <property type="entry name" value="PurM-like C-terminal domain"/>
    <property type="match status" value="1"/>
</dbReference>
<gene>
    <name evidence="1 4" type="primary">thiL</name>
    <name evidence="4" type="ORF">MHL29_04860</name>
</gene>
<protein>
    <recommendedName>
        <fullName evidence="1">Thiamine-monophosphate kinase</fullName>
        <shortName evidence="1">TMP kinase</shortName>
        <shortName evidence="1">Thiamine-phosphate kinase</shortName>
        <ecNumber evidence="1">2.7.4.16</ecNumber>
    </recommendedName>
</protein>
<dbReference type="NCBIfam" id="TIGR01379">
    <property type="entry name" value="thiL"/>
    <property type="match status" value="1"/>
</dbReference>
<feature type="binding site" evidence="1">
    <location>
        <position position="41"/>
    </location>
    <ligand>
        <name>Mg(2+)</name>
        <dbReference type="ChEBI" id="CHEBI:18420"/>
        <label>3</label>
    </ligand>
</feature>
<dbReference type="InterPro" id="IPR036676">
    <property type="entry name" value="PurM-like_C_sf"/>
</dbReference>
<dbReference type="PIRSF" id="PIRSF005303">
    <property type="entry name" value="Thiam_monoph_kin"/>
    <property type="match status" value="1"/>
</dbReference>
<comment type="caution">
    <text evidence="1">Lacks conserved residue(s) required for the propagation of feature annotation.</text>
</comment>
<feature type="binding site" evidence="1">
    <location>
        <position position="161"/>
    </location>
    <ligand>
        <name>ATP</name>
        <dbReference type="ChEBI" id="CHEBI:30616"/>
    </ligand>
</feature>
<comment type="function">
    <text evidence="1">Catalyzes the ATP-dependent phosphorylation of thiamine-monophosphate (TMP) to form thiamine-pyrophosphate (TPP), the active form of vitamin B1.</text>
</comment>
<evidence type="ECO:0000313" key="4">
    <source>
        <dbReference type="EMBL" id="MCG7321228.1"/>
    </source>
</evidence>
<feature type="domain" description="PurM-like N-terminal" evidence="2">
    <location>
        <begin position="39"/>
        <end position="151"/>
    </location>
</feature>
<keyword evidence="5" id="KW-1185">Reference proteome</keyword>
<dbReference type="HAMAP" id="MF_02128">
    <property type="entry name" value="TMP_kinase"/>
    <property type="match status" value="1"/>
</dbReference>
<dbReference type="RefSeq" id="WP_239262731.1">
    <property type="nucleotide sequence ID" value="NZ_JAKRCV010000009.1"/>
</dbReference>
<dbReference type="Proteomes" id="UP001521931">
    <property type="component" value="Unassembled WGS sequence"/>
</dbReference>
<dbReference type="GO" id="GO:0009030">
    <property type="term" value="F:thiamine-phosphate kinase activity"/>
    <property type="evidence" value="ECO:0007669"/>
    <property type="project" value="UniProtKB-EC"/>
</dbReference>
<feature type="binding site" evidence="1">
    <location>
        <position position="86"/>
    </location>
    <ligand>
        <name>Mg(2+)</name>
        <dbReference type="ChEBI" id="CHEBI:18420"/>
        <label>4</label>
    </ligand>
</feature>
<evidence type="ECO:0000259" key="2">
    <source>
        <dbReference type="Pfam" id="PF00586"/>
    </source>
</evidence>
<dbReference type="Pfam" id="PF00586">
    <property type="entry name" value="AIRS"/>
    <property type="match status" value="1"/>
</dbReference>
<feature type="binding site" evidence="1">
    <location>
        <position position="248"/>
    </location>
    <ligand>
        <name>Mg(2+)</name>
        <dbReference type="ChEBI" id="CHEBI:18420"/>
        <label>3</label>
    </ligand>
</feature>
<dbReference type="InterPro" id="IPR006283">
    <property type="entry name" value="ThiL-like"/>
</dbReference>
<dbReference type="PANTHER" id="PTHR30270:SF0">
    <property type="entry name" value="THIAMINE-MONOPHOSPHATE KINASE"/>
    <property type="match status" value="1"/>
</dbReference>
<keyword evidence="1" id="KW-0460">Magnesium</keyword>
<dbReference type="PANTHER" id="PTHR30270">
    <property type="entry name" value="THIAMINE-MONOPHOSPHATE KINASE"/>
    <property type="match status" value="1"/>
</dbReference>
<dbReference type="Pfam" id="PF02769">
    <property type="entry name" value="AIRS_C"/>
    <property type="match status" value="1"/>
</dbReference>
<keyword evidence="1 4" id="KW-0808">Transferase</keyword>
<feature type="binding site" evidence="1">
    <location>
        <position position="86"/>
    </location>
    <ligand>
        <name>Mg(2+)</name>
        <dbReference type="ChEBI" id="CHEBI:18420"/>
        <label>3</label>
    </ligand>
</feature>
<evidence type="ECO:0000256" key="1">
    <source>
        <dbReference type="HAMAP-Rule" id="MF_02128"/>
    </source>
</evidence>
<feature type="binding site" evidence="1">
    <location>
        <position position="302"/>
    </location>
    <ligand>
        <name>substrate</name>
    </ligand>
</feature>
<feature type="binding site" evidence="1">
    <location>
        <position position="251"/>
    </location>
    <ligand>
        <name>Mg(2+)</name>
        <dbReference type="ChEBI" id="CHEBI:18420"/>
        <label>5</label>
    </ligand>
</feature>
<organism evidence="4 5">
    <name type="scientific">Arsenicicoccus bolidensis</name>
    <dbReference type="NCBI Taxonomy" id="229480"/>
    <lineage>
        <taxon>Bacteria</taxon>
        <taxon>Bacillati</taxon>
        <taxon>Actinomycetota</taxon>
        <taxon>Actinomycetes</taxon>
        <taxon>Micrococcales</taxon>
        <taxon>Intrasporangiaceae</taxon>
        <taxon>Arsenicicoccus</taxon>
    </lineage>
</organism>
<keyword evidence="1" id="KW-0479">Metal-binding</keyword>
<comment type="catalytic activity">
    <reaction evidence="1">
        <text>thiamine phosphate + ATP = thiamine diphosphate + ADP</text>
        <dbReference type="Rhea" id="RHEA:15913"/>
        <dbReference type="ChEBI" id="CHEBI:30616"/>
        <dbReference type="ChEBI" id="CHEBI:37575"/>
        <dbReference type="ChEBI" id="CHEBI:58937"/>
        <dbReference type="ChEBI" id="CHEBI:456216"/>
        <dbReference type="EC" id="2.7.4.16"/>
    </reaction>
</comment>
<feature type="binding site" evidence="1">
    <location>
        <position position="56"/>
    </location>
    <ligand>
        <name>Mg(2+)</name>
        <dbReference type="ChEBI" id="CHEBI:18420"/>
        <label>1</label>
    </ligand>
</feature>
<dbReference type="SUPFAM" id="SSF55326">
    <property type="entry name" value="PurM N-terminal domain-like"/>
    <property type="match status" value="1"/>
</dbReference>
<dbReference type="EC" id="2.7.4.16" evidence="1"/>
<keyword evidence="1 4" id="KW-0418">Kinase</keyword>
<comment type="miscellaneous">
    <text evidence="1">Reaction mechanism of ThiL seems to utilize a direct, inline transfer of the gamma-phosphate of ATP to TMP rather than a phosphorylated enzyme intermediate.</text>
</comment>
<feature type="binding site" evidence="1">
    <location>
        <position position="86"/>
    </location>
    <ligand>
        <name>Mg(2+)</name>
        <dbReference type="ChEBI" id="CHEBI:18420"/>
        <label>2</label>
    </ligand>
</feature>
<feature type="binding site" evidence="1">
    <location>
        <position position="57"/>
    </location>
    <ligand>
        <name>Mg(2+)</name>
        <dbReference type="ChEBI" id="CHEBI:18420"/>
        <label>1</label>
    </ligand>
</feature>
<reference evidence="4 5" key="1">
    <citation type="submission" date="2022-02" db="EMBL/GenBank/DDBJ databases">
        <title>Uncovering new skin microbiome diversity through culturing and metagenomics.</title>
        <authorList>
            <person name="Conlan S."/>
            <person name="Deming C."/>
            <person name="Nisc Comparative Sequencing Program N."/>
            <person name="Segre J.A."/>
        </authorList>
    </citation>
    <scope>NUCLEOTIDE SEQUENCE [LARGE SCALE GENOMIC DNA]</scope>
    <source>
        <strain evidence="4 5">ACRQZ</strain>
    </source>
</reference>
<comment type="pathway">
    <text evidence="1">Cofactor biosynthesis; thiamine diphosphate biosynthesis; thiamine diphosphate from thiamine phosphate: step 1/1.</text>
</comment>
<feature type="binding site" evidence="1">
    <location>
        <position position="64"/>
    </location>
    <ligand>
        <name>substrate</name>
    </ligand>
</feature>
<dbReference type="InterPro" id="IPR010918">
    <property type="entry name" value="PurM-like_C_dom"/>
</dbReference>
<feature type="domain" description="PurM-like C-terminal" evidence="3">
    <location>
        <begin position="165"/>
        <end position="340"/>
    </location>
</feature>
<feature type="binding site" evidence="1">
    <location>
        <position position="250"/>
    </location>
    <ligand>
        <name>ATP</name>
        <dbReference type="ChEBI" id="CHEBI:30616"/>
    </ligand>
</feature>
<evidence type="ECO:0000313" key="5">
    <source>
        <dbReference type="Proteomes" id="UP001521931"/>
    </source>
</evidence>
<proteinExistence type="inferred from homology"/>
<feature type="binding site" evidence="1">
    <location>
        <position position="55"/>
    </location>
    <ligand>
        <name>Mg(2+)</name>
        <dbReference type="ChEBI" id="CHEBI:18420"/>
        <label>4</label>
    </ligand>
</feature>
<feature type="binding site" evidence="1">
    <location>
        <position position="355"/>
    </location>
    <ligand>
        <name>substrate</name>
    </ligand>
</feature>